<evidence type="ECO:0000313" key="3">
    <source>
        <dbReference type="Proteomes" id="UP000499080"/>
    </source>
</evidence>
<dbReference type="InterPro" id="IPR000477">
    <property type="entry name" value="RT_dom"/>
</dbReference>
<accession>A0A4Y2B5D3</accession>
<dbReference type="SUPFAM" id="SSF56672">
    <property type="entry name" value="DNA/RNA polymerases"/>
    <property type="match status" value="1"/>
</dbReference>
<name>A0A4Y2B5D3_ARAVE</name>
<protein>
    <submittedName>
        <fullName evidence="2">Putative RNA-directed DNA polymerase from transposon BS</fullName>
    </submittedName>
</protein>
<evidence type="ECO:0000313" key="2">
    <source>
        <dbReference type="EMBL" id="GBL87007.1"/>
    </source>
</evidence>
<dbReference type="OrthoDB" id="6434707at2759"/>
<dbReference type="PANTHER" id="PTHR19446">
    <property type="entry name" value="REVERSE TRANSCRIPTASES"/>
    <property type="match status" value="1"/>
</dbReference>
<dbReference type="EMBL" id="BGPR01000051">
    <property type="protein sequence ID" value="GBL87007.1"/>
    <property type="molecule type" value="Genomic_DNA"/>
</dbReference>
<sequence length="292" mass="33867">MSREVNVDWRKLYKMQKDSGDQIREDIFDAPFSTCELELALRRLKVKKSPCGDYIHAEFLRHLGMGASKTMLNVFNRIWESGQISAHWRRAIIVPVLKKNKDSGHLNSYRPISHTSIQEKTMERLVVNRLNRYLEEYGMLAVEQAGFHNNRPTCDQVIQFSQFIKDALDDRNILTAVYIDFKGAYDSVWREKLYQKLPSFGITSNLFNWIRSFTSQRTCRVKFGYSFFKSFNLQTGLPQGAVSSCTLFNICINDIVSTLKSISGVKRLLFADDLVIWTKHQNAMQKTLLKVD</sequence>
<gene>
    <name evidence="2" type="primary">RTase_416</name>
    <name evidence="2" type="ORF">AVEN_218718_1</name>
</gene>
<dbReference type="AlphaFoldDB" id="A0A4Y2B5D3"/>
<keyword evidence="2" id="KW-0695">RNA-directed DNA polymerase</keyword>
<comment type="caution">
    <text evidence="2">The sequence shown here is derived from an EMBL/GenBank/DDBJ whole genome shotgun (WGS) entry which is preliminary data.</text>
</comment>
<keyword evidence="2" id="KW-0548">Nucleotidyltransferase</keyword>
<dbReference type="InterPro" id="IPR043502">
    <property type="entry name" value="DNA/RNA_pol_sf"/>
</dbReference>
<dbReference type="Proteomes" id="UP000499080">
    <property type="component" value="Unassembled WGS sequence"/>
</dbReference>
<dbReference type="Pfam" id="PF00078">
    <property type="entry name" value="RVT_1"/>
    <property type="match status" value="1"/>
</dbReference>
<keyword evidence="3" id="KW-1185">Reference proteome</keyword>
<evidence type="ECO:0000259" key="1">
    <source>
        <dbReference type="PROSITE" id="PS50878"/>
    </source>
</evidence>
<feature type="domain" description="Reverse transcriptase" evidence="1">
    <location>
        <begin position="77"/>
        <end position="292"/>
    </location>
</feature>
<organism evidence="2 3">
    <name type="scientific">Araneus ventricosus</name>
    <name type="common">Orbweaver spider</name>
    <name type="synonym">Epeira ventricosa</name>
    <dbReference type="NCBI Taxonomy" id="182803"/>
    <lineage>
        <taxon>Eukaryota</taxon>
        <taxon>Metazoa</taxon>
        <taxon>Ecdysozoa</taxon>
        <taxon>Arthropoda</taxon>
        <taxon>Chelicerata</taxon>
        <taxon>Arachnida</taxon>
        <taxon>Araneae</taxon>
        <taxon>Araneomorphae</taxon>
        <taxon>Entelegynae</taxon>
        <taxon>Araneoidea</taxon>
        <taxon>Araneidae</taxon>
        <taxon>Araneus</taxon>
    </lineage>
</organism>
<proteinExistence type="predicted"/>
<reference evidence="2 3" key="1">
    <citation type="journal article" date="2019" name="Sci. Rep.">
        <title>Orb-weaving spider Araneus ventricosus genome elucidates the spidroin gene catalogue.</title>
        <authorList>
            <person name="Kono N."/>
            <person name="Nakamura H."/>
            <person name="Ohtoshi R."/>
            <person name="Moran D.A.P."/>
            <person name="Shinohara A."/>
            <person name="Yoshida Y."/>
            <person name="Fujiwara M."/>
            <person name="Mori M."/>
            <person name="Tomita M."/>
            <person name="Arakawa K."/>
        </authorList>
    </citation>
    <scope>NUCLEOTIDE SEQUENCE [LARGE SCALE GENOMIC DNA]</scope>
</reference>
<keyword evidence="2" id="KW-0808">Transferase</keyword>
<dbReference type="CDD" id="cd01650">
    <property type="entry name" value="RT_nLTR_like"/>
    <property type="match status" value="1"/>
</dbReference>
<dbReference type="GO" id="GO:0003964">
    <property type="term" value="F:RNA-directed DNA polymerase activity"/>
    <property type="evidence" value="ECO:0007669"/>
    <property type="project" value="UniProtKB-KW"/>
</dbReference>
<dbReference type="PROSITE" id="PS50878">
    <property type="entry name" value="RT_POL"/>
    <property type="match status" value="1"/>
</dbReference>